<dbReference type="Gene3D" id="2.170.270.10">
    <property type="entry name" value="SET domain"/>
    <property type="match status" value="2"/>
</dbReference>
<protein>
    <recommendedName>
        <fullName evidence="1">SET domain-containing protein</fullName>
    </recommendedName>
</protein>
<evidence type="ECO:0000259" key="1">
    <source>
        <dbReference type="PROSITE" id="PS50280"/>
    </source>
</evidence>
<reference evidence="2" key="1">
    <citation type="submission" date="2021-01" db="EMBL/GenBank/DDBJ databases">
        <authorList>
            <person name="Corre E."/>
            <person name="Pelletier E."/>
            <person name="Niang G."/>
            <person name="Scheremetjew M."/>
            <person name="Finn R."/>
            <person name="Kale V."/>
            <person name="Holt S."/>
            <person name="Cochrane G."/>
            <person name="Meng A."/>
            <person name="Brown T."/>
            <person name="Cohen L."/>
        </authorList>
    </citation>
    <scope>NUCLEOTIDE SEQUENCE</scope>
    <source>
        <strain evidence="2">GSO104</strain>
    </source>
</reference>
<dbReference type="InterPro" id="IPR001214">
    <property type="entry name" value="SET_dom"/>
</dbReference>
<name>A0A7S4RQ41_9STRA</name>
<feature type="domain" description="SET" evidence="1">
    <location>
        <begin position="73"/>
        <end position="206"/>
    </location>
</feature>
<sequence>MERNLFTSFNEADFTTTPTLHSHYTKTPGSNMSVFCRRSFCVIATLQIASYFSCAFSKEIPDNGEMGLDDKKCGLYLAESSIPGAGLGLYVGVDVEEGDLISYPDICINLLDMEHKTVASEYSWSSSQIGSEFEAMSVDPLCSGLGMLTNCHGGLINAENAETKYDGGGLHRSTHAGAGAITYYHDYKTRASKDIPAGSELFISYGEDWFLSRTNDLGDVPLEEDFIFADHVADALKSYKDSYGHKTTSDANDQVMELVRNILDLEATSRVLQILPDTFDDVEKVIENGSARYSLPESIRSLEWLETNGHCVDNMKVGPSTIPAAGRGAFATRHISEGSVISVSPLLLFHRKHFVMEYGDGSQNQQLATNYCLGHPQSTWLARDQ</sequence>
<gene>
    <name evidence="2" type="ORF">DBRI00130_LOCUS21088</name>
</gene>
<dbReference type="PROSITE" id="PS50280">
    <property type="entry name" value="SET"/>
    <property type="match status" value="1"/>
</dbReference>
<proteinExistence type="predicted"/>
<accession>A0A7S4RQ41</accession>
<dbReference type="InterPro" id="IPR046341">
    <property type="entry name" value="SET_dom_sf"/>
</dbReference>
<dbReference type="AlphaFoldDB" id="A0A7S4RQ41"/>
<organism evidence="2">
    <name type="scientific">Ditylum brightwellii</name>
    <dbReference type="NCBI Taxonomy" id="49249"/>
    <lineage>
        <taxon>Eukaryota</taxon>
        <taxon>Sar</taxon>
        <taxon>Stramenopiles</taxon>
        <taxon>Ochrophyta</taxon>
        <taxon>Bacillariophyta</taxon>
        <taxon>Mediophyceae</taxon>
        <taxon>Lithodesmiophycidae</taxon>
        <taxon>Lithodesmiales</taxon>
        <taxon>Lithodesmiaceae</taxon>
        <taxon>Ditylum</taxon>
    </lineage>
</organism>
<dbReference type="EMBL" id="HBNS01026793">
    <property type="protein sequence ID" value="CAE4618994.1"/>
    <property type="molecule type" value="Transcribed_RNA"/>
</dbReference>
<dbReference type="SUPFAM" id="SSF82199">
    <property type="entry name" value="SET domain"/>
    <property type="match status" value="1"/>
</dbReference>
<evidence type="ECO:0000313" key="2">
    <source>
        <dbReference type="EMBL" id="CAE4618994.1"/>
    </source>
</evidence>